<evidence type="ECO:0000259" key="3">
    <source>
        <dbReference type="PROSITE" id="PS51186"/>
    </source>
</evidence>
<reference evidence="4 5" key="1">
    <citation type="submission" date="2018-06" db="EMBL/GenBank/DDBJ databases">
        <title>Genomic Encyclopedia of Type Strains, Phase III (KMG-III): the genomes of soil and plant-associated and newly described type strains.</title>
        <authorList>
            <person name="Whitman W."/>
        </authorList>
    </citation>
    <scope>NUCLEOTIDE SEQUENCE [LARGE SCALE GENOMIC DNA]</scope>
    <source>
        <strain evidence="4 5">CGMCC 1.12504</strain>
    </source>
</reference>
<dbReference type="PANTHER" id="PTHR43877:SF2">
    <property type="entry name" value="AMINOALKYLPHOSPHONATE N-ACETYLTRANSFERASE-RELATED"/>
    <property type="match status" value="1"/>
</dbReference>
<proteinExistence type="predicted"/>
<sequence>MNCHVRHATVTDFETVYHFINELEDFVFPREQQHEIFLENLANLKHIFLIAEINKNPVGFLSCHVQNLIHHGGLVGEIQEMFVDANYRSHGIGKQLLDELKIIAKKRNFLQIEVTSGFKRGKAHVFYEREGFPNTHKKFVFKIS</sequence>
<evidence type="ECO:0000256" key="2">
    <source>
        <dbReference type="ARBA" id="ARBA00023315"/>
    </source>
</evidence>
<gene>
    <name evidence="4" type="ORF">B0I10_11368</name>
</gene>
<feature type="domain" description="N-acetyltransferase" evidence="3">
    <location>
        <begin position="3"/>
        <end position="144"/>
    </location>
</feature>
<evidence type="ECO:0000256" key="1">
    <source>
        <dbReference type="ARBA" id="ARBA00022679"/>
    </source>
</evidence>
<keyword evidence="5" id="KW-1185">Reference proteome</keyword>
<dbReference type="InterPro" id="IPR050832">
    <property type="entry name" value="Bact_Acetyltransf"/>
</dbReference>
<dbReference type="OrthoDB" id="9792929at2"/>
<dbReference type="PANTHER" id="PTHR43877">
    <property type="entry name" value="AMINOALKYLPHOSPHONATE N-ACETYLTRANSFERASE-RELATED-RELATED"/>
    <property type="match status" value="1"/>
</dbReference>
<name>A0A328WKR6_9FLAO</name>
<keyword evidence="1" id="KW-0808">Transferase</keyword>
<dbReference type="EMBL" id="QLSV01000013">
    <property type="protein sequence ID" value="RAR46952.1"/>
    <property type="molecule type" value="Genomic_DNA"/>
</dbReference>
<dbReference type="AlphaFoldDB" id="A0A328WKR6"/>
<dbReference type="RefSeq" id="WP_112086864.1">
    <property type="nucleotide sequence ID" value="NZ_QLSV01000013.1"/>
</dbReference>
<organism evidence="4 5">
    <name type="scientific">Flavobacterium lacus</name>
    <dbReference type="NCBI Taxonomy" id="1353778"/>
    <lineage>
        <taxon>Bacteria</taxon>
        <taxon>Pseudomonadati</taxon>
        <taxon>Bacteroidota</taxon>
        <taxon>Flavobacteriia</taxon>
        <taxon>Flavobacteriales</taxon>
        <taxon>Flavobacteriaceae</taxon>
        <taxon>Flavobacterium</taxon>
    </lineage>
</organism>
<comment type="caution">
    <text evidence="4">The sequence shown here is derived from an EMBL/GenBank/DDBJ whole genome shotgun (WGS) entry which is preliminary data.</text>
</comment>
<evidence type="ECO:0000313" key="4">
    <source>
        <dbReference type="EMBL" id="RAR46952.1"/>
    </source>
</evidence>
<dbReference type="Proteomes" id="UP000249518">
    <property type="component" value="Unassembled WGS sequence"/>
</dbReference>
<dbReference type="SUPFAM" id="SSF55729">
    <property type="entry name" value="Acyl-CoA N-acyltransferases (Nat)"/>
    <property type="match status" value="1"/>
</dbReference>
<accession>A0A328WKR6</accession>
<evidence type="ECO:0000313" key="5">
    <source>
        <dbReference type="Proteomes" id="UP000249518"/>
    </source>
</evidence>
<dbReference type="InterPro" id="IPR016181">
    <property type="entry name" value="Acyl_CoA_acyltransferase"/>
</dbReference>
<dbReference type="PROSITE" id="PS51186">
    <property type="entry name" value="GNAT"/>
    <property type="match status" value="1"/>
</dbReference>
<keyword evidence="2" id="KW-0012">Acyltransferase</keyword>
<dbReference type="GO" id="GO:0016747">
    <property type="term" value="F:acyltransferase activity, transferring groups other than amino-acyl groups"/>
    <property type="evidence" value="ECO:0007669"/>
    <property type="project" value="InterPro"/>
</dbReference>
<dbReference type="InterPro" id="IPR000182">
    <property type="entry name" value="GNAT_dom"/>
</dbReference>
<dbReference type="Pfam" id="PF00583">
    <property type="entry name" value="Acetyltransf_1"/>
    <property type="match status" value="1"/>
</dbReference>
<dbReference type="CDD" id="cd04301">
    <property type="entry name" value="NAT_SF"/>
    <property type="match status" value="1"/>
</dbReference>
<protein>
    <submittedName>
        <fullName evidence="4">PhnO protein</fullName>
    </submittedName>
</protein>
<dbReference type="Gene3D" id="3.40.630.30">
    <property type="match status" value="1"/>
</dbReference>